<proteinExistence type="inferred from homology"/>
<feature type="compositionally biased region" description="Polar residues" evidence="14">
    <location>
        <begin position="501"/>
        <end position="518"/>
    </location>
</feature>
<evidence type="ECO:0000256" key="11">
    <source>
        <dbReference type="ARBA" id="ARBA00023242"/>
    </source>
</evidence>
<dbReference type="OrthoDB" id="654211at2759"/>
<evidence type="ECO:0000313" key="17">
    <source>
        <dbReference type="Proteomes" id="UP000310189"/>
    </source>
</evidence>
<dbReference type="FunFam" id="3.30.160.60:FF:000226">
    <property type="entry name" value="Zinc finger protein 236 variant"/>
    <property type="match status" value="1"/>
</dbReference>
<evidence type="ECO:0000256" key="2">
    <source>
        <dbReference type="ARBA" id="ARBA00004123"/>
    </source>
</evidence>
<evidence type="ECO:0000256" key="8">
    <source>
        <dbReference type="ARBA" id="ARBA00023015"/>
    </source>
</evidence>
<feature type="compositionally biased region" description="Low complexity" evidence="14">
    <location>
        <begin position="426"/>
        <end position="445"/>
    </location>
</feature>
<evidence type="ECO:0000259" key="15">
    <source>
        <dbReference type="PROSITE" id="PS50157"/>
    </source>
</evidence>
<evidence type="ECO:0000256" key="7">
    <source>
        <dbReference type="ARBA" id="ARBA00022833"/>
    </source>
</evidence>
<evidence type="ECO:0000256" key="13">
    <source>
        <dbReference type="PROSITE-ProRule" id="PRU00042"/>
    </source>
</evidence>
<evidence type="ECO:0000256" key="6">
    <source>
        <dbReference type="ARBA" id="ARBA00022771"/>
    </source>
</evidence>
<comment type="caution">
    <text evidence="16">The sequence shown here is derived from an EMBL/GenBank/DDBJ whole genome shotgun (WGS) entry which is preliminary data.</text>
</comment>
<dbReference type="InterPro" id="IPR013087">
    <property type="entry name" value="Znf_C2H2_type"/>
</dbReference>
<dbReference type="PANTHER" id="PTHR47427">
    <property type="entry name" value="PROTEIN STE12"/>
    <property type="match status" value="1"/>
</dbReference>
<comment type="similarity">
    <text evidence="3">Belongs to the krueppel C2H2-type zinc-finger protein family.</text>
</comment>
<organism evidence="16 17">
    <name type="scientific">Wallemia hederae</name>
    <dbReference type="NCBI Taxonomy" id="1540922"/>
    <lineage>
        <taxon>Eukaryota</taxon>
        <taxon>Fungi</taxon>
        <taxon>Dikarya</taxon>
        <taxon>Basidiomycota</taxon>
        <taxon>Wallemiomycotina</taxon>
        <taxon>Wallemiomycetes</taxon>
        <taxon>Wallemiales</taxon>
        <taxon>Wallemiaceae</taxon>
        <taxon>Wallemia</taxon>
    </lineage>
</organism>
<gene>
    <name evidence="16" type="ORF">E3P99_01922</name>
</gene>
<dbReference type="PROSITE" id="PS00028">
    <property type="entry name" value="ZINC_FINGER_C2H2_1"/>
    <property type="match status" value="2"/>
</dbReference>
<evidence type="ECO:0000313" key="16">
    <source>
        <dbReference type="EMBL" id="TIA89807.1"/>
    </source>
</evidence>
<sequence length="629" mass="70710">MDEHFAHQLDFCVIPPNTKTKDSLEMDQRIAGSISSLNEFLLNAPLLFGTDENKETHPHPLIQRYSLDGDANNSIHCIRWLDDFYISGVDIFKIITFKLIHFGRDITDRKKFNEGIASDLRNLKPDVDSLLETNGSTLLDLLFRFNAIRTQKKQKVFKWNSVPYDSLFLDALMRDLKREHNKIPTATVAKAQPSLLIKYDPSMTLQQQLDAHSLSVVFLLGTQNGSEFYKKGKSLKRIMQKKSTDNKDVHNLLPWDQIACLTQDLPDERTFKCDECGKAFKRHEHLRRHIRSHTKERPFRCDVCYKTFTRSDNLTVHARTHTRPGKRAAVRKVSGRSATDSDNYSECSSTYMSSLTSSDSASHSSHLSSRPSTANMWAESPKQLLHQHILGFGEGYEPSSGPMRRRVSEDTSSATPFPYLNQQDNTGYSQTHSQSQSHSNSHSLYGSSLPTLPTYSNFNMAYGGSINNLQHLNSVQNVQHVQHVQHTQSTNLEFDYTVPRTTQSLPSLDNDTTQQQRPSLAPYTIPTSSAELYEDDFKTPTVTNFGFGFGGLGQPPATANAAADRLSTLGLSDDYTNGGESQFAYNPPPLVEDSLPTPMQSMHPGSSAAADPTYVPYPYYQPFDGFEGV</sequence>
<feature type="compositionally biased region" description="Low complexity" evidence="14">
    <location>
        <begin position="345"/>
        <end position="372"/>
    </location>
</feature>
<feature type="compositionally biased region" description="Polar residues" evidence="14">
    <location>
        <begin position="410"/>
        <end position="425"/>
    </location>
</feature>
<protein>
    <recommendedName>
        <fullName evidence="15">C2H2-type domain-containing protein</fullName>
    </recommendedName>
</protein>
<dbReference type="GO" id="GO:0005634">
    <property type="term" value="C:nucleus"/>
    <property type="evidence" value="ECO:0007669"/>
    <property type="project" value="UniProtKB-SubCell"/>
</dbReference>
<feature type="region of interest" description="Disordered" evidence="14">
    <location>
        <begin position="318"/>
        <end position="375"/>
    </location>
</feature>
<dbReference type="Pfam" id="PF00096">
    <property type="entry name" value="zf-C2H2"/>
    <property type="match status" value="2"/>
</dbReference>
<dbReference type="FunFam" id="3.30.160.60:FF:000290">
    <property type="entry name" value="Zinc finger protein 697 isoform X1"/>
    <property type="match status" value="1"/>
</dbReference>
<evidence type="ECO:0000256" key="3">
    <source>
        <dbReference type="ARBA" id="ARBA00006991"/>
    </source>
</evidence>
<dbReference type="GO" id="GO:0008270">
    <property type="term" value="F:zinc ion binding"/>
    <property type="evidence" value="ECO:0007669"/>
    <property type="project" value="UniProtKB-KW"/>
</dbReference>
<keyword evidence="17" id="KW-1185">Reference proteome</keyword>
<dbReference type="InterPro" id="IPR003120">
    <property type="entry name" value="Ste12"/>
</dbReference>
<accession>A0A4T0FMH1</accession>
<keyword evidence="7" id="KW-0862">Zinc</keyword>
<dbReference type="PROSITE" id="PS50157">
    <property type="entry name" value="ZINC_FINGER_C2H2_2"/>
    <property type="match status" value="2"/>
</dbReference>
<evidence type="ECO:0000256" key="4">
    <source>
        <dbReference type="ARBA" id="ARBA00022723"/>
    </source>
</evidence>
<keyword evidence="10" id="KW-0804">Transcription</keyword>
<evidence type="ECO:0000256" key="12">
    <source>
        <dbReference type="ARBA" id="ARBA00024345"/>
    </source>
</evidence>
<evidence type="ECO:0000256" key="10">
    <source>
        <dbReference type="ARBA" id="ARBA00023163"/>
    </source>
</evidence>
<dbReference type="AlphaFoldDB" id="A0A4T0FMH1"/>
<feature type="domain" description="C2H2-type" evidence="15">
    <location>
        <begin position="271"/>
        <end position="298"/>
    </location>
</feature>
<comment type="similarity">
    <text evidence="12">Belongs to the STE12 transcription factor family.</text>
</comment>
<dbReference type="Pfam" id="PF02200">
    <property type="entry name" value="STE"/>
    <property type="match status" value="1"/>
</dbReference>
<keyword evidence="4" id="KW-0479">Metal-binding</keyword>
<evidence type="ECO:0000256" key="5">
    <source>
        <dbReference type="ARBA" id="ARBA00022737"/>
    </source>
</evidence>
<feature type="region of interest" description="Disordered" evidence="14">
    <location>
        <begin position="501"/>
        <end position="521"/>
    </location>
</feature>
<dbReference type="GO" id="GO:1990526">
    <property type="term" value="C:Ste12p-Dig1p-Dig2p complex"/>
    <property type="evidence" value="ECO:0007669"/>
    <property type="project" value="TreeGrafter"/>
</dbReference>
<comment type="function">
    <text evidence="1">May be involved in transcriptional regulation.</text>
</comment>
<keyword evidence="6 13" id="KW-0863">Zinc-finger</keyword>
<keyword evidence="11" id="KW-0539">Nucleus</keyword>
<dbReference type="InterPro" id="IPR052127">
    <property type="entry name" value="STE12_transcription_factor"/>
</dbReference>
<dbReference type="InterPro" id="IPR036236">
    <property type="entry name" value="Znf_C2H2_sf"/>
</dbReference>
<keyword evidence="8" id="KW-0805">Transcription regulation</keyword>
<comment type="subcellular location">
    <subcellularLocation>
        <location evidence="2">Nucleus</location>
    </subcellularLocation>
</comment>
<keyword evidence="5" id="KW-0677">Repeat</keyword>
<dbReference type="Proteomes" id="UP000310189">
    <property type="component" value="Unassembled WGS sequence"/>
</dbReference>
<evidence type="ECO:0000256" key="9">
    <source>
        <dbReference type="ARBA" id="ARBA00023125"/>
    </source>
</evidence>
<dbReference type="SMART" id="SM00424">
    <property type="entry name" value="STE"/>
    <property type="match status" value="1"/>
</dbReference>
<evidence type="ECO:0000256" key="14">
    <source>
        <dbReference type="SAM" id="MobiDB-lite"/>
    </source>
</evidence>
<reference evidence="16 17" key="1">
    <citation type="submission" date="2019-03" db="EMBL/GenBank/DDBJ databases">
        <title>Sequencing 23 genomes of Wallemia ichthyophaga.</title>
        <authorList>
            <person name="Gostincar C."/>
        </authorList>
    </citation>
    <scope>NUCLEOTIDE SEQUENCE [LARGE SCALE GENOMIC DNA]</scope>
    <source>
        <strain evidence="16 17">EXF-5753</strain>
    </source>
</reference>
<keyword evidence="9" id="KW-0238">DNA-binding</keyword>
<feature type="region of interest" description="Disordered" evidence="14">
    <location>
        <begin position="392"/>
        <end position="445"/>
    </location>
</feature>
<dbReference type="CDD" id="cd15489">
    <property type="entry name" value="PHD_SF"/>
    <property type="match status" value="1"/>
</dbReference>
<dbReference type="GO" id="GO:0003700">
    <property type="term" value="F:DNA-binding transcription factor activity"/>
    <property type="evidence" value="ECO:0007669"/>
    <property type="project" value="InterPro"/>
</dbReference>
<feature type="compositionally biased region" description="Basic residues" evidence="14">
    <location>
        <begin position="318"/>
        <end position="334"/>
    </location>
</feature>
<dbReference type="SMART" id="SM00355">
    <property type="entry name" value="ZnF_C2H2"/>
    <property type="match status" value="2"/>
</dbReference>
<dbReference type="GO" id="GO:1990527">
    <property type="term" value="C:Tec1p-Ste12p-Dig1p complex"/>
    <property type="evidence" value="ECO:0007669"/>
    <property type="project" value="TreeGrafter"/>
</dbReference>
<dbReference type="GO" id="GO:0003677">
    <property type="term" value="F:DNA binding"/>
    <property type="evidence" value="ECO:0007669"/>
    <property type="project" value="UniProtKB-KW"/>
</dbReference>
<dbReference type="SUPFAM" id="SSF57667">
    <property type="entry name" value="beta-beta-alpha zinc fingers"/>
    <property type="match status" value="1"/>
</dbReference>
<dbReference type="PANTHER" id="PTHR47427:SF1">
    <property type="entry name" value="PROTEIN STE12"/>
    <property type="match status" value="1"/>
</dbReference>
<dbReference type="EMBL" id="SPNW01000024">
    <property type="protein sequence ID" value="TIA89807.1"/>
    <property type="molecule type" value="Genomic_DNA"/>
</dbReference>
<dbReference type="Gene3D" id="3.30.160.60">
    <property type="entry name" value="Classic Zinc Finger"/>
    <property type="match status" value="2"/>
</dbReference>
<feature type="domain" description="C2H2-type" evidence="15">
    <location>
        <begin position="299"/>
        <end position="326"/>
    </location>
</feature>
<name>A0A4T0FMH1_9BASI</name>
<evidence type="ECO:0000256" key="1">
    <source>
        <dbReference type="ARBA" id="ARBA00003767"/>
    </source>
</evidence>